<proteinExistence type="predicted"/>
<evidence type="ECO:0000313" key="2">
    <source>
        <dbReference type="EMBL" id="KAK1305684.1"/>
    </source>
</evidence>
<accession>A0AAV9DXM2</accession>
<evidence type="ECO:0000256" key="1">
    <source>
        <dbReference type="SAM" id="MobiDB-lite"/>
    </source>
</evidence>
<reference evidence="2" key="1">
    <citation type="journal article" date="2023" name="Nat. Commun.">
        <title>Diploid and tetraploid genomes of Acorus and the evolution of monocots.</title>
        <authorList>
            <person name="Ma L."/>
            <person name="Liu K.W."/>
            <person name="Li Z."/>
            <person name="Hsiao Y.Y."/>
            <person name="Qi Y."/>
            <person name="Fu T."/>
            <person name="Tang G.D."/>
            <person name="Zhang D."/>
            <person name="Sun W.H."/>
            <person name="Liu D.K."/>
            <person name="Li Y."/>
            <person name="Chen G.Z."/>
            <person name="Liu X.D."/>
            <person name="Liao X.Y."/>
            <person name="Jiang Y.T."/>
            <person name="Yu X."/>
            <person name="Hao Y."/>
            <person name="Huang J."/>
            <person name="Zhao X.W."/>
            <person name="Ke S."/>
            <person name="Chen Y.Y."/>
            <person name="Wu W.L."/>
            <person name="Hsu J.L."/>
            <person name="Lin Y.F."/>
            <person name="Huang M.D."/>
            <person name="Li C.Y."/>
            <person name="Huang L."/>
            <person name="Wang Z.W."/>
            <person name="Zhao X."/>
            <person name="Zhong W.Y."/>
            <person name="Peng D.H."/>
            <person name="Ahmad S."/>
            <person name="Lan S."/>
            <person name="Zhang J.S."/>
            <person name="Tsai W.C."/>
            <person name="Van de Peer Y."/>
            <person name="Liu Z.J."/>
        </authorList>
    </citation>
    <scope>NUCLEOTIDE SEQUENCE</scope>
    <source>
        <strain evidence="2">CP</strain>
    </source>
</reference>
<reference evidence="2" key="2">
    <citation type="submission" date="2023-06" db="EMBL/GenBank/DDBJ databases">
        <authorList>
            <person name="Ma L."/>
            <person name="Liu K.-W."/>
            <person name="Li Z."/>
            <person name="Hsiao Y.-Y."/>
            <person name="Qi Y."/>
            <person name="Fu T."/>
            <person name="Tang G."/>
            <person name="Zhang D."/>
            <person name="Sun W.-H."/>
            <person name="Liu D.-K."/>
            <person name="Li Y."/>
            <person name="Chen G.-Z."/>
            <person name="Liu X.-D."/>
            <person name="Liao X.-Y."/>
            <person name="Jiang Y.-T."/>
            <person name="Yu X."/>
            <person name="Hao Y."/>
            <person name="Huang J."/>
            <person name="Zhao X.-W."/>
            <person name="Ke S."/>
            <person name="Chen Y.-Y."/>
            <person name="Wu W.-L."/>
            <person name="Hsu J.-L."/>
            <person name="Lin Y.-F."/>
            <person name="Huang M.-D."/>
            <person name="Li C.-Y."/>
            <person name="Huang L."/>
            <person name="Wang Z.-W."/>
            <person name="Zhao X."/>
            <person name="Zhong W.-Y."/>
            <person name="Peng D.-H."/>
            <person name="Ahmad S."/>
            <person name="Lan S."/>
            <person name="Zhang J.-S."/>
            <person name="Tsai W.-C."/>
            <person name="Van De Peer Y."/>
            <person name="Liu Z.-J."/>
        </authorList>
    </citation>
    <scope>NUCLEOTIDE SEQUENCE</scope>
    <source>
        <strain evidence="2">CP</strain>
        <tissue evidence="2">Leaves</tissue>
    </source>
</reference>
<gene>
    <name evidence="2" type="ORF">QJS10_CPA10g00600</name>
</gene>
<dbReference type="EMBL" id="JAUJYO010000010">
    <property type="protein sequence ID" value="KAK1305684.1"/>
    <property type="molecule type" value="Genomic_DNA"/>
</dbReference>
<dbReference type="AlphaFoldDB" id="A0AAV9DXM2"/>
<evidence type="ECO:0000313" key="3">
    <source>
        <dbReference type="Proteomes" id="UP001180020"/>
    </source>
</evidence>
<feature type="region of interest" description="Disordered" evidence="1">
    <location>
        <begin position="16"/>
        <end position="51"/>
    </location>
</feature>
<protein>
    <submittedName>
        <fullName evidence="2">Uncharacterized protein</fullName>
    </submittedName>
</protein>
<comment type="caution">
    <text evidence="2">The sequence shown here is derived from an EMBL/GenBank/DDBJ whole genome shotgun (WGS) entry which is preliminary data.</text>
</comment>
<sequence length="86" mass="9572">MLMFFNLVITPTMASRGIPTDAKPVEKESQVADAGGSISYRPLNPNNQLSPYLRAGHTRRVAITTAEDQLFPYLRHQMHQASSKNS</sequence>
<dbReference type="Proteomes" id="UP001180020">
    <property type="component" value="Unassembled WGS sequence"/>
</dbReference>
<keyword evidence="3" id="KW-1185">Reference proteome</keyword>
<name>A0AAV9DXM2_ACOCL</name>
<organism evidence="2 3">
    <name type="scientific">Acorus calamus</name>
    <name type="common">Sweet flag</name>
    <dbReference type="NCBI Taxonomy" id="4465"/>
    <lineage>
        <taxon>Eukaryota</taxon>
        <taxon>Viridiplantae</taxon>
        <taxon>Streptophyta</taxon>
        <taxon>Embryophyta</taxon>
        <taxon>Tracheophyta</taxon>
        <taxon>Spermatophyta</taxon>
        <taxon>Magnoliopsida</taxon>
        <taxon>Liliopsida</taxon>
        <taxon>Acoraceae</taxon>
        <taxon>Acorus</taxon>
    </lineage>
</organism>